<dbReference type="Proteomes" id="UP000291933">
    <property type="component" value="Unassembled WGS sequence"/>
</dbReference>
<dbReference type="GO" id="GO:0055085">
    <property type="term" value="P:transmembrane transport"/>
    <property type="evidence" value="ECO:0007669"/>
    <property type="project" value="InterPro"/>
</dbReference>
<keyword evidence="7 8" id="KW-0472">Membrane</keyword>
<dbReference type="AlphaFoldDB" id="A0A4Q9KNS2"/>
<organism evidence="9 10">
    <name type="scientific">Propioniciclava tarda</name>
    <dbReference type="NCBI Taxonomy" id="433330"/>
    <lineage>
        <taxon>Bacteria</taxon>
        <taxon>Bacillati</taxon>
        <taxon>Actinomycetota</taxon>
        <taxon>Actinomycetes</taxon>
        <taxon>Propionibacteriales</taxon>
        <taxon>Propionibacteriaceae</taxon>
        <taxon>Propioniciclava</taxon>
    </lineage>
</organism>
<reference evidence="9 10" key="1">
    <citation type="submission" date="2019-01" db="EMBL/GenBank/DDBJ databases">
        <title>Lactibacter flavus gen. nov., sp. nov., a novel bacterium of the family Propionibacteriaceae isolated from raw milk and dairy products.</title>
        <authorList>
            <person name="Huptas C."/>
            <person name="Wenning M."/>
            <person name="Breitenwieser F."/>
            <person name="Doll E."/>
            <person name="Von Neubeck M."/>
            <person name="Busse H.-J."/>
            <person name="Scherer S."/>
        </authorList>
    </citation>
    <scope>NUCLEOTIDE SEQUENCE [LARGE SCALE GENOMIC DNA]</scope>
    <source>
        <strain evidence="9 10">DSM 22130</strain>
    </source>
</reference>
<feature type="transmembrane region" description="Helical" evidence="8">
    <location>
        <begin position="93"/>
        <end position="115"/>
    </location>
</feature>
<feature type="transmembrane region" description="Helical" evidence="8">
    <location>
        <begin position="215"/>
        <end position="234"/>
    </location>
</feature>
<feature type="transmembrane region" description="Helical" evidence="8">
    <location>
        <begin position="6"/>
        <end position="24"/>
    </location>
</feature>
<evidence type="ECO:0000256" key="1">
    <source>
        <dbReference type="ARBA" id="ARBA00004651"/>
    </source>
</evidence>
<sequence>MVRALTEVILPVILVAGLGAFLARKFTIDQTSTNKIQLFGLVPALAFSSIMKTQLPMGQVVGLGVAYLATSLAIGLIAWVAARGVPAKSRGPVIACAVVGNNGNFGLPIALLALGQAGLDQAVVIFLFSIVLMWTVGPVLLGSHGGPRAALLAIVRLPALWAMAAALVLKATNLTLPVGVNAAVELVAQACIPMVLLSLGVQLGSSKKIHVTRPVLLATALRVVVLPLLAWGVGRLVGLSGLPLQSLVLACAMPTAVNIAMIALEYSEDADTVASEVALSTLLSIGTLAIVVTNLPVFA</sequence>
<evidence type="ECO:0000256" key="2">
    <source>
        <dbReference type="ARBA" id="ARBA00010145"/>
    </source>
</evidence>
<dbReference type="GO" id="GO:0005886">
    <property type="term" value="C:plasma membrane"/>
    <property type="evidence" value="ECO:0007669"/>
    <property type="project" value="UniProtKB-SubCell"/>
</dbReference>
<dbReference type="RefSeq" id="WP_131170547.1">
    <property type="nucleotide sequence ID" value="NZ_FXTL01000001.1"/>
</dbReference>
<proteinExistence type="inferred from homology"/>
<comment type="similarity">
    <text evidence="2">Belongs to the auxin efflux carrier (TC 2.A.69) family.</text>
</comment>
<dbReference type="EMBL" id="SDMR01000001">
    <property type="protein sequence ID" value="TBT96134.1"/>
    <property type="molecule type" value="Genomic_DNA"/>
</dbReference>
<keyword evidence="3" id="KW-0813">Transport</keyword>
<keyword evidence="5 8" id="KW-0812">Transmembrane</keyword>
<dbReference type="Pfam" id="PF03547">
    <property type="entry name" value="Mem_trans"/>
    <property type="match status" value="1"/>
</dbReference>
<comment type="subcellular location">
    <subcellularLocation>
        <location evidence="1">Cell membrane</location>
        <topology evidence="1">Multi-pass membrane protein</topology>
    </subcellularLocation>
</comment>
<dbReference type="OrthoDB" id="3238001at2"/>
<feature type="transmembrane region" description="Helical" evidence="8">
    <location>
        <begin position="181"/>
        <end position="203"/>
    </location>
</feature>
<dbReference type="InterPro" id="IPR004776">
    <property type="entry name" value="Mem_transp_PIN-like"/>
</dbReference>
<evidence type="ECO:0000256" key="5">
    <source>
        <dbReference type="ARBA" id="ARBA00022692"/>
    </source>
</evidence>
<feature type="transmembrane region" description="Helical" evidence="8">
    <location>
        <begin position="61"/>
        <end position="81"/>
    </location>
</feature>
<keyword evidence="10" id="KW-1185">Reference proteome</keyword>
<accession>A0A4Q9KNS2</accession>
<dbReference type="PANTHER" id="PTHR36838">
    <property type="entry name" value="AUXIN EFFLUX CARRIER FAMILY PROTEIN"/>
    <property type="match status" value="1"/>
</dbReference>
<comment type="caution">
    <text evidence="9">The sequence shown here is derived from an EMBL/GenBank/DDBJ whole genome shotgun (WGS) entry which is preliminary data.</text>
</comment>
<keyword evidence="4" id="KW-1003">Cell membrane</keyword>
<evidence type="ECO:0000313" key="10">
    <source>
        <dbReference type="Proteomes" id="UP000291933"/>
    </source>
</evidence>
<dbReference type="InterPro" id="IPR038770">
    <property type="entry name" value="Na+/solute_symporter_sf"/>
</dbReference>
<evidence type="ECO:0000256" key="6">
    <source>
        <dbReference type="ARBA" id="ARBA00022989"/>
    </source>
</evidence>
<dbReference type="Gene3D" id="1.20.1530.20">
    <property type="match status" value="1"/>
</dbReference>
<evidence type="ECO:0000256" key="7">
    <source>
        <dbReference type="ARBA" id="ARBA00023136"/>
    </source>
</evidence>
<keyword evidence="6 8" id="KW-1133">Transmembrane helix</keyword>
<gene>
    <name evidence="9" type="ORF">ET996_00210</name>
</gene>
<protein>
    <submittedName>
        <fullName evidence="9">AEC family transporter</fullName>
    </submittedName>
</protein>
<evidence type="ECO:0000256" key="8">
    <source>
        <dbReference type="SAM" id="Phobius"/>
    </source>
</evidence>
<evidence type="ECO:0000256" key="4">
    <source>
        <dbReference type="ARBA" id="ARBA00022475"/>
    </source>
</evidence>
<name>A0A4Q9KNS2_PROTD</name>
<feature type="transmembrane region" description="Helical" evidence="8">
    <location>
        <begin position="121"/>
        <end position="142"/>
    </location>
</feature>
<dbReference type="PANTHER" id="PTHR36838:SF1">
    <property type="entry name" value="SLR1864 PROTEIN"/>
    <property type="match status" value="1"/>
</dbReference>
<evidence type="ECO:0000256" key="3">
    <source>
        <dbReference type="ARBA" id="ARBA00022448"/>
    </source>
</evidence>
<feature type="transmembrane region" description="Helical" evidence="8">
    <location>
        <begin position="278"/>
        <end position="298"/>
    </location>
</feature>
<evidence type="ECO:0000313" key="9">
    <source>
        <dbReference type="EMBL" id="TBT96134.1"/>
    </source>
</evidence>
<feature type="transmembrane region" description="Helical" evidence="8">
    <location>
        <begin position="149"/>
        <end position="169"/>
    </location>
</feature>
<feature type="transmembrane region" description="Helical" evidence="8">
    <location>
        <begin position="246"/>
        <end position="266"/>
    </location>
</feature>